<feature type="region of interest" description="Disordered" evidence="1">
    <location>
        <begin position="204"/>
        <end position="226"/>
    </location>
</feature>
<evidence type="ECO:0000256" key="1">
    <source>
        <dbReference type="SAM" id="MobiDB-lite"/>
    </source>
</evidence>
<dbReference type="AlphaFoldDB" id="A0A0C9RXJ8"/>
<reference evidence="2" key="1">
    <citation type="submission" date="2015-02" db="EMBL/GenBank/DDBJ databases">
        <title>A transcriptome of Wollemia nobilis - a relic of Gondwana.</title>
        <authorList>
            <person name="Chia J.Y."/>
            <person name="Leong Y.S."/>
            <person name="Abdul Karim S."/>
            <person name="Wan Azmi N."/>
            <person name="Hercus R."/>
            <person name="Croft L."/>
        </authorList>
    </citation>
    <scope>NUCLEOTIDE SEQUENCE</scope>
    <source>
        <strain evidence="2">MaeBrown</strain>
        <tissue evidence="2">Leaf</tissue>
    </source>
</reference>
<dbReference type="InterPro" id="IPR012438">
    <property type="entry name" value="DUF1639"/>
</dbReference>
<accession>A0A0C9RXJ8</accession>
<feature type="compositionally biased region" description="Basic residues" evidence="1">
    <location>
        <begin position="206"/>
        <end position="216"/>
    </location>
</feature>
<feature type="compositionally biased region" description="Basic and acidic residues" evidence="1">
    <location>
        <begin position="124"/>
        <end position="136"/>
    </location>
</feature>
<dbReference type="Pfam" id="PF07797">
    <property type="entry name" value="DUF1639"/>
    <property type="match status" value="1"/>
</dbReference>
<dbReference type="PANTHER" id="PTHR33130">
    <property type="entry name" value="PUTATIVE (DUF1639)-RELATED"/>
    <property type="match status" value="1"/>
</dbReference>
<sequence length="226" mass="25843">MEKNSEVCRAPEQDFLIQWGARKRMRYFKVQVKSGMDVKIKRTALRVDRRVVRAESEAPQPPQTPPAKPTFNRALNSQPAAVKSMAAESAKIHNNGGHSSPENIDRVHTRRRNTNNNGCSSTEDANKVSTDPEEKHSDLEAFVWPKIVIALSNKEKEEDFMAMKGSKLPQRPKKRAKFIQKNLLLVSPGSWLCDLCQERYEVREKKTSRKRRRGLKAMKNVESDSD</sequence>
<proteinExistence type="predicted"/>
<evidence type="ECO:0000313" key="2">
    <source>
        <dbReference type="EMBL" id="JAG88754.1"/>
    </source>
</evidence>
<dbReference type="PANTHER" id="PTHR33130:SF12">
    <property type="entry name" value="EXPRESSED PROTEIN"/>
    <property type="match status" value="1"/>
</dbReference>
<organism evidence="2">
    <name type="scientific">Wollemia nobilis</name>
    <dbReference type="NCBI Taxonomy" id="56998"/>
    <lineage>
        <taxon>Eukaryota</taxon>
        <taxon>Viridiplantae</taxon>
        <taxon>Streptophyta</taxon>
        <taxon>Embryophyta</taxon>
        <taxon>Tracheophyta</taxon>
        <taxon>Spermatophyta</taxon>
        <taxon>Pinopsida</taxon>
        <taxon>Pinidae</taxon>
        <taxon>Conifers II</taxon>
        <taxon>Araucariales</taxon>
        <taxon>Araucariaceae</taxon>
        <taxon>Wollemia</taxon>
    </lineage>
</organism>
<protein>
    <submittedName>
        <fullName evidence="2">TSA: Wollemia nobilis Ref_Wollemi_Transcript_5725_1762 transcribed RNA sequence</fullName>
    </submittedName>
</protein>
<name>A0A0C9RXJ8_9CONI</name>
<feature type="compositionally biased region" description="Pro residues" evidence="1">
    <location>
        <begin position="59"/>
        <end position="68"/>
    </location>
</feature>
<dbReference type="EMBL" id="GCHU01005687">
    <property type="protein sequence ID" value="JAG88754.1"/>
    <property type="molecule type" value="Transcribed_RNA"/>
</dbReference>
<feature type="region of interest" description="Disordered" evidence="1">
    <location>
        <begin position="51"/>
        <end position="136"/>
    </location>
</feature>